<evidence type="ECO:0008006" key="4">
    <source>
        <dbReference type="Google" id="ProtNLM"/>
    </source>
</evidence>
<proteinExistence type="predicted"/>
<dbReference type="Proteomes" id="UP000000851">
    <property type="component" value="Chromosome"/>
</dbReference>
<sequence length="290" mass="30606" precursor="true">MRSTLRHAVLALTAASIAALGALSVPAASAAARASHTEYGPPVRLGAGTARTYLVSEGSTPLEIGVVVDAAATESLPASPPTDGHHCYDVNGDGRINPVTECAGGYYLPLHLPSDAPAPYRWVLLNWNPSGHGPVGMYDTPHFDMHFYVVPRSAVDAIGYGTCGQLVACDQVPEVAAPLPAKYVPSGYPPALKQTVEVAMGDHLDNDAGFKNGATFVYGSLDGRIAFLEPMIQRDALRQTPAGGPRQCQPVAQPAAWQRSGWYPTSYCLGQTADGGYQVSLDGLVRRHRS</sequence>
<evidence type="ECO:0000313" key="2">
    <source>
        <dbReference type="EMBL" id="ACU69623.1"/>
    </source>
</evidence>
<name>C7PZ67_CATAD</name>
<keyword evidence="1" id="KW-0732">Signal</keyword>
<dbReference type="AlphaFoldDB" id="C7PZ67"/>
<reference evidence="2 3" key="1">
    <citation type="journal article" date="2009" name="Stand. Genomic Sci.">
        <title>Complete genome sequence of Catenulispora acidiphila type strain (ID 139908).</title>
        <authorList>
            <person name="Copeland A."/>
            <person name="Lapidus A."/>
            <person name="Glavina Del Rio T."/>
            <person name="Nolan M."/>
            <person name="Lucas S."/>
            <person name="Chen F."/>
            <person name="Tice H."/>
            <person name="Cheng J.F."/>
            <person name="Bruce D."/>
            <person name="Goodwin L."/>
            <person name="Pitluck S."/>
            <person name="Mikhailova N."/>
            <person name="Pati A."/>
            <person name="Ivanova N."/>
            <person name="Mavromatis K."/>
            <person name="Chen A."/>
            <person name="Palaniappan K."/>
            <person name="Chain P."/>
            <person name="Land M."/>
            <person name="Hauser L."/>
            <person name="Chang Y.J."/>
            <person name="Jeffries C.D."/>
            <person name="Chertkov O."/>
            <person name="Brettin T."/>
            <person name="Detter J.C."/>
            <person name="Han C."/>
            <person name="Ali Z."/>
            <person name="Tindall B.J."/>
            <person name="Goker M."/>
            <person name="Bristow J."/>
            <person name="Eisen J.A."/>
            <person name="Markowitz V."/>
            <person name="Hugenholtz P."/>
            <person name="Kyrpides N.C."/>
            <person name="Klenk H.P."/>
        </authorList>
    </citation>
    <scope>NUCLEOTIDE SEQUENCE [LARGE SCALE GENOMIC DNA]</scope>
    <source>
        <strain evidence="3">DSM 44928 / JCM 14897 / NBRC 102108 / NRRL B-24433 / ID139908</strain>
    </source>
</reference>
<keyword evidence="3" id="KW-1185">Reference proteome</keyword>
<organism evidence="2 3">
    <name type="scientific">Catenulispora acidiphila (strain DSM 44928 / JCM 14897 / NBRC 102108 / NRRL B-24433 / ID139908)</name>
    <dbReference type="NCBI Taxonomy" id="479433"/>
    <lineage>
        <taxon>Bacteria</taxon>
        <taxon>Bacillati</taxon>
        <taxon>Actinomycetota</taxon>
        <taxon>Actinomycetes</taxon>
        <taxon>Catenulisporales</taxon>
        <taxon>Catenulisporaceae</taxon>
        <taxon>Catenulispora</taxon>
    </lineage>
</organism>
<dbReference type="KEGG" id="cai:Caci_0688"/>
<feature type="signal peptide" evidence="1">
    <location>
        <begin position="1"/>
        <end position="30"/>
    </location>
</feature>
<dbReference type="InParanoid" id="C7PZ67"/>
<evidence type="ECO:0000313" key="3">
    <source>
        <dbReference type="Proteomes" id="UP000000851"/>
    </source>
</evidence>
<dbReference type="OrthoDB" id="2867208at2"/>
<dbReference type="CDD" id="cd11669">
    <property type="entry name" value="TTHB210-like"/>
    <property type="match status" value="1"/>
</dbReference>
<accession>C7PZ67</accession>
<gene>
    <name evidence="2" type="ordered locus">Caci_0688</name>
</gene>
<protein>
    <recommendedName>
        <fullName evidence="4">DUF5602 domain-containing protein</fullName>
    </recommendedName>
</protein>
<dbReference type="InterPro" id="IPR033786">
    <property type="entry name" value="TTHB210-like"/>
</dbReference>
<dbReference type="EMBL" id="CP001700">
    <property type="protein sequence ID" value="ACU69623.1"/>
    <property type="molecule type" value="Genomic_DNA"/>
</dbReference>
<feature type="chain" id="PRO_5002982347" description="DUF5602 domain-containing protein" evidence="1">
    <location>
        <begin position="31"/>
        <end position="290"/>
    </location>
</feature>
<dbReference type="eggNOG" id="COG1917">
    <property type="taxonomic scope" value="Bacteria"/>
</dbReference>
<evidence type="ECO:0000256" key="1">
    <source>
        <dbReference type="SAM" id="SignalP"/>
    </source>
</evidence>
<dbReference type="HOGENOM" id="CLU_070317_0_0_11"/>
<dbReference type="RefSeq" id="WP_012784918.1">
    <property type="nucleotide sequence ID" value="NC_013131.1"/>
</dbReference>
<dbReference type="STRING" id="479433.Caci_0688"/>